<evidence type="ECO:0000256" key="2">
    <source>
        <dbReference type="ARBA" id="ARBA00022603"/>
    </source>
</evidence>
<dbReference type="AlphaFoldDB" id="A0A8J5CZH7"/>
<evidence type="ECO:0000313" key="8">
    <source>
        <dbReference type="EMBL" id="KAG0722880.1"/>
    </source>
</evidence>
<evidence type="ECO:0000256" key="1">
    <source>
        <dbReference type="ARBA" id="ARBA00012771"/>
    </source>
</evidence>
<organism evidence="8 9">
    <name type="scientific">Chionoecetes opilio</name>
    <name type="common">Atlantic snow crab</name>
    <name type="synonym">Cancer opilio</name>
    <dbReference type="NCBI Taxonomy" id="41210"/>
    <lineage>
        <taxon>Eukaryota</taxon>
        <taxon>Metazoa</taxon>
        <taxon>Ecdysozoa</taxon>
        <taxon>Arthropoda</taxon>
        <taxon>Crustacea</taxon>
        <taxon>Multicrustacea</taxon>
        <taxon>Malacostraca</taxon>
        <taxon>Eumalacostraca</taxon>
        <taxon>Eucarida</taxon>
        <taxon>Decapoda</taxon>
        <taxon>Pleocyemata</taxon>
        <taxon>Brachyura</taxon>
        <taxon>Eubrachyura</taxon>
        <taxon>Majoidea</taxon>
        <taxon>Majidae</taxon>
        <taxon>Chionoecetes</taxon>
    </lineage>
</organism>
<gene>
    <name evidence="8" type="primary">Hemk1</name>
    <name evidence="8" type="ORF">GWK47_043714</name>
</gene>
<keyword evidence="9" id="KW-1185">Reference proteome</keyword>
<dbReference type="InterPro" id="IPR040758">
    <property type="entry name" value="PrmC_N"/>
</dbReference>
<dbReference type="PANTHER" id="PTHR18895:SF74">
    <property type="entry name" value="MTRF1L RELEASE FACTOR GLUTAMINE METHYLTRANSFERASE"/>
    <property type="match status" value="1"/>
</dbReference>
<dbReference type="InterPro" id="IPR019874">
    <property type="entry name" value="RF_methyltr_PrmC"/>
</dbReference>
<evidence type="ECO:0000259" key="6">
    <source>
        <dbReference type="Pfam" id="PF05175"/>
    </source>
</evidence>
<dbReference type="InterPro" id="IPR050320">
    <property type="entry name" value="N5-glutamine_MTase"/>
</dbReference>
<dbReference type="Pfam" id="PF17827">
    <property type="entry name" value="PrmC_N"/>
    <property type="match status" value="1"/>
</dbReference>
<feature type="domain" description="Release factor glutamine methyltransferase N-terminal" evidence="7">
    <location>
        <begin position="115"/>
        <end position="186"/>
    </location>
</feature>
<comment type="catalytic activity">
    <reaction evidence="5">
        <text>L-glutaminyl-[peptide chain release factor] + S-adenosyl-L-methionine = N(5)-methyl-L-glutaminyl-[peptide chain release factor] + S-adenosyl-L-homocysteine + H(+)</text>
        <dbReference type="Rhea" id="RHEA:42896"/>
        <dbReference type="Rhea" id="RHEA-COMP:10271"/>
        <dbReference type="Rhea" id="RHEA-COMP:10272"/>
        <dbReference type="ChEBI" id="CHEBI:15378"/>
        <dbReference type="ChEBI" id="CHEBI:30011"/>
        <dbReference type="ChEBI" id="CHEBI:57856"/>
        <dbReference type="ChEBI" id="CHEBI:59789"/>
        <dbReference type="ChEBI" id="CHEBI:61891"/>
        <dbReference type="EC" id="2.1.1.297"/>
    </reaction>
</comment>
<dbReference type="Proteomes" id="UP000770661">
    <property type="component" value="Unassembled WGS sequence"/>
</dbReference>
<proteinExistence type="predicted"/>
<name>A0A8J5CZH7_CHIOP</name>
<evidence type="ECO:0000256" key="4">
    <source>
        <dbReference type="ARBA" id="ARBA00022691"/>
    </source>
</evidence>
<sequence length="402" mass="44782">MYCFRMKMMVSGWAGRLARPSRHQFSHLTSRLITKDAAARHLTAGPQHQHHICAKALYTAHPPLTSPAASRGLVFGGKVLREPARCLHTGEGKHDQSSSSSNACSATCESTVVRDVLEYWSRTLAAADVPEAHLAAQHIVAHVLGVTRSKVQSDGTAATTLTGKQVEEVERMMMCRLERMPLQYILREWDFHGITLKVVPPVFIPRPETEQLVELAITTLKQLEAPKPRVLEFCCGSGAISLALLHALPQVECVAVDQSRHAVRLTEANAAQLGLEERLTVVMGKVTVDARPPLPHNTYDFMVSNPPYVLRKDLMELQPEIMMYEDLRALDGGKDGLEVIKAVLHQAHHLLLPGGRLLLEVDPCHPYLLPAWLEKQNLDLKLVKIHQDFGKIGRFMEFMKNP</sequence>
<evidence type="ECO:0000259" key="7">
    <source>
        <dbReference type="Pfam" id="PF17827"/>
    </source>
</evidence>
<dbReference type="InterPro" id="IPR004556">
    <property type="entry name" value="HemK-like"/>
</dbReference>
<keyword evidence="2 8" id="KW-0489">Methyltransferase</keyword>
<dbReference type="InterPro" id="IPR002052">
    <property type="entry name" value="DNA_methylase_N6_adenine_CS"/>
</dbReference>
<feature type="domain" description="Methyltransferase small" evidence="6">
    <location>
        <begin position="220"/>
        <end position="313"/>
    </location>
</feature>
<dbReference type="SUPFAM" id="SSF53335">
    <property type="entry name" value="S-adenosyl-L-methionine-dependent methyltransferases"/>
    <property type="match status" value="1"/>
</dbReference>
<dbReference type="PANTHER" id="PTHR18895">
    <property type="entry name" value="HEMK METHYLTRANSFERASE"/>
    <property type="match status" value="1"/>
</dbReference>
<dbReference type="Pfam" id="PF05175">
    <property type="entry name" value="MTS"/>
    <property type="match status" value="1"/>
</dbReference>
<dbReference type="GO" id="GO:0005739">
    <property type="term" value="C:mitochondrion"/>
    <property type="evidence" value="ECO:0007669"/>
    <property type="project" value="TreeGrafter"/>
</dbReference>
<evidence type="ECO:0000256" key="5">
    <source>
        <dbReference type="ARBA" id="ARBA00048391"/>
    </source>
</evidence>
<keyword evidence="3" id="KW-0808">Transferase</keyword>
<dbReference type="NCBIfam" id="TIGR00536">
    <property type="entry name" value="hemK_fam"/>
    <property type="match status" value="1"/>
</dbReference>
<dbReference type="CDD" id="cd02440">
    <property type="entry name" value="AdoMet_MTases"/>
    <property type="match status" value="1"/>
</dbReference>
<dbReference type="EMBL" id="JACEEZ010008956">
    <property type="protein sequence ID" value="KAG0722880.1"/>
    <property type="molecule type" value="Genomic_DNA"/>
</dbReference>
<dbReference type="NCBIfam" id="TIGR03534">
    <property type="entry name" value="RF_mod_PrmC"/>
    <property type="match status" value="1"/>
</dbReference>
<comment type="caution">
    <text evidence="8">The sequence shown here is derived from an EMBL/GenBank/DDBJ whole genome shotgun (WGS) entry which is preliminary data.</text>
</comment>
<keyword evidence="4" id="KW-0949">S-adenosyl-L-methionine</keyword>
<dbReference type="GO" id="GO:0102559">
    <property type="term" value="F:peptide chain release factor N(5)-glutamine methyltransferase activity"/>
    <property type="evidence" value="ECO:0007669"/>
    <property type="project" value="UniProtKB-EC"/>
</dbReference>
<dbReference type="GO" id="GO:0003676">
    <property type="term" value="F:nucleic acid binding"/>
    <property type="evidence" value="ECO:0007669"/>
    <property type="project" value="InterPro"/>
</dbReference>
<dbReference type="Gene3D" id="1.10.8.10">
    <property type="entry name" value="DNA helicase RuvA subunit, C-terminal domain"/>
    <property type="match status" value="1"/>
</dbReference>
<dbReference type="InterPro" id="IPR007848">
    <property type="entry name" value="Small_mtfrase_dom"/>
</dbReference>
<accession>A0A8J5CZH7</accession>
<dbReference type="PROSITE" id="PS00092">
    <property type="entry name" value="N6_MTASE"/>
    <property type="match status" value="1"/>
</dbReference>
<dbReference type="EC" id="2.1.1.297" evidence="1"/>
<reference evidence="8" key="1">
    <citation type="submission" date="2020-07" db="EMBL/GenBank/DDBJ databases">
        <title>The High-quality genome of the commercially important snow crab, Chionoecetes opilio.</title>
        <authorList>
            <person name="Jeong J.-H."/>
            <person name="Ryu S."/>
        </authorList>
    </citation>
    <scope>NUCLEOTIDE SEQUENCE</scope>
    <source>
        <strain evidence="8">MADBK_172401_WGS</strain>
        <tissue evidence="8">Digestive gland</tissue>
    </source>
</reference>
<evidence type="ECO:0000313" key="9">
    <source>
        <dbReference type="Proteomes" id="UP000770661"/>
    </source>
</evidence>
<dbReference type="GO" id="GO:0032259">
    <property type="term" value="P:methylation"/>
    <property type="evidence" value="ECO:0007669"/>
    <property type="project" value="UniProtKB-KW"/>
</dbReference>
<dbReference type="OrthoDB" id="269872at2759"/>
<dbReference type="Gene3D" id="3.40.50.150">
    <property type="entry name" value="Vaccinia Virus protein VP39"/>
    <property type="match status" value="1"/>
</dbReference>
<dbReference type="InterPro" id="IPR029063">
    <property type="entry name" value="SAM-dependent_MTases_sf"/>
</dbReference>
<evidence type="ECO:0000256" key="3">
    <source>
        <dbReference type="ARBA" id="ARBA00022679"/>
    </source>
</evidence>
<protein>
    <recommendedName>
        <fullName evidence="1">peptide chain release factor N(5)-glutamine methyltransferase</fullName>
        <ecNumber evidence="1">2.1.1.297</ecNumber>
    </recommendedName>
</protein>